<comment type="similarity">
    <text evidence="8">Belongs to the tRNA(Ile)-lysidine synthase family.</text>
</comment>
<accession>A0A4D6YKV4</accession>
<keyword evidence="4 8" id="KW-0819">tRNA processing</keyword>
<comment type="subcellular location">
    <subcellularLocation>
        <location evidence="1 8">Cytoplasm</location>
    </subcellularLocation>
</comment>
<dbReference type="NCBIfam" id="TIGR02432">
    <property type="entry name" value="lysidine_TilS_N"/>
    <property type="match status" value="1"/>
</dbReference>
<dbReference type="Pfam" id="PF01171">
    <property type="entry name" value="ATP_bind_3"/>
    <property type="match status" value="1"/>
</dbReference>
<dbReference type="AlphaFoldDB" id="A0A4D6YKV4"/>
<sequence>MITEFINLINKNQSILLSYSGGLDSTVLLYQLVQWKKKYPNLKLRAIHIDHQINIKSYHWSKHCQKICKIINIPLIIKQITIPNTNNFQENARKIRYKIIINHMNKNEILLTAHHLDDQCETLFLSLKRGSGLSGLSGISYVKKIDENKTLFRPLLRYKKKQLYQWAISNNLDWIEDNSNFNNKYDRNFIRNKIIKNIEKKWPFFQKNCYKSMQIFYIQEKSLNQFLDNTLLKHLVFKNILNIQNLQTIQQETQILLIRRWIQKYKKIIPTYLQIQNIYYYLMQYHQKYTKFTIPFKNFKISRYKNMIFQIDKHKSIKKKIIFWHNYTRPLQLPEQLGQIIQNKYGTKIPKPKKNDLVNIRFQTNKKIIIFQNYKTPIKNIWQYHNIPPWNRNRIPLLFYNDTLIYIIGILLIDHPKKNNNYKSWNISWINNINQH</sequence>
<dbReference type="SUPFAM" id="SSF82829">
    <property type="entry name" value="MesJ substrate recognition domain-like"/>
    <property type="match status" value="1"/>
</dbReference>
<evidence type="ECO:0000313" key="11">
    <source>
        <dbReference type="Proteomes" id="UP000298636"/>
    </source>
</evidence>
<dbReference type="PANTHER" id="PTHR43033:SF1">
    <property type="entry name" value="TRNA(ILE)-LYSIDINE SYNTHASE-RELATED"/>
    <property type="match status" value="1"/>
</dbReference>
<evidence type="ECO:0000256" key="3">
    <source>
        <dbReference type="ARBA" id="ARBA00022598"/>
    </source>
</evidence>
<proteinExistence type="inferred from homology"/>
<dbReference type="InterPro" id="IPR012795">
    <property type="entry name" value="tRNA_Ile_lys_synt_N"/>
</dbReference>
<dbReference type="SMART" id="SM00977">
    <property type="entry name" value="TilS_C"/>
    <property type="match status" value="1"/>
</dbReference>
<evidence type="ECO:0000256" key="1">
    <source>
        <dbReference type="ARBA" id="ARBA00004496"/>
    </source>
</evidence>
<dbReference type="GO" id="GO:0005737">
    <property type="term" value="C:cytoplasm"/>
    <property type="evidence" value="ECO:0007669"/>
    <property type="project" value="UniProtKB-SubCell"/>
</dbReference>
<dbReference type="InterPro" id="IPR011063">
    <property type="entry name" value="TilS/TtcA_N"/>
</dbReference>
<gene>
    <name evidence="8 10" type="primary">tilS</name>
    <name evidence="10" type="ORF">D9V79_00375</name>
</gene>
<dbReference type="HAMAP" id="MF_01161">
    <property type="entry name" value="tRNA_Ile_lys_synt"/>
    <property type="match status" value="1"/>
</dbReference>
<dbReference type="Gene3D" id="3.40.50.620">
    <property type="entry name" value="HUPs"/>
    <property type="match status" value="1"/>
</dbReference>
<evidence type="ECO:0000256" key="2">
    <source>
        <dbReference type="ARBA" id="ARBA00022490"/>
    </source>
</evidence>
<evidence type="ECO:0000256" key="4">
    <source>
        <dbReference type="ARBA" id="ARBA00022694"/>
    </source>
</evidence>
<evidence type="ECO:0000256" key="6">
    <source>
        <dbReference type="ARBA" id="ARBA00022840"/>
    </source>
</evidence>
<dbReference type="SUPFAM" id="SSF56037">
    <property type="entry name" value="PheT/TilS domain"/>
    <property type="match status" value="1"/>
</dbReference>
<organism evidence="10 11">
    <name type="scientific">Buchnera aphidicola</name>
    <name type="common">Stegophylla sp.</name>
    <dbReference type="NCBI Taxonomy" id="2315800"/>
    <lineage>
        <taxon>Bacteria</taxon>
        <taxon>Pseudomonadati</taxon>
        <taxon>Pseudomonadota</taxon>
        <taxon>Gammaproteobacteria</taxon>
        <taxon>Enterobacterales</taxon>
        <taxon>Erwiniaceae</taxon>
        <taxon>Buchnera</taxon>
    </lineage>
</organism>
<dbReference type="SUPFAM" id="SSF52402">
    <property type="entry name" value="Adenine nucleotide alpha hydrolases-like"/>
    <property type="match status" value="1"/>
</dbReference>
<dbReference type="InterPro" id="IPR014729">
    <property type="entry name" value="Rossmann-like_a/b/a_fold"/>
</dbReference>
<evidence type="ECO:0000256" key="8">
    <source>
        <dbReference type="HAMAP-Rule" id="MF_01161"/>
    </source>
</evidence>
<feature type="domain" description="Lysidine-tRNA(Ile) synthetase C-terminal" evidence="9">
    <location>
        <begin position="358"/>
        <end position="429"/>
    </location>
</feature>
<keyword evidence="11" id="KW-1185">Reference proteome</keyword>
<dbReference type="CDD" id="cd01992">
    <property type="entry name" value="TilS_N"/>
    <property type="match status" value="1"/>
</dbReference>
<dbReference type="EMBL" id="CP032998">
    <property type="protein sequence ID" value="QCI26268.1"/>
    <property type="molecule type" value="Genomic_DNA"/>
</dbReference>
<dbReference type="RefSeq" id="WP_158351600.1">
    <property type="nucleotide sequence ID" value="NZ_CP032998.1"/>
</dbReference>
<name>A0A4D6YKV4_9GAMM</name>
<dbReference type="OrthoDB" id="9807403at2"/>
<evidence type="ECO:0000259" key="9">
    <source>
        <dbReference type="SMART" id="SM00977"/>
    </source>
</evidence>
<dbReference type="GO" id="GO:0006400">
    <property type="term" value="P:tRNA modification"/>
    <property type="evidence" value="ECO:0007669"/>
    <property type="project" value="UniProtKB-UniRule"/>
</dbReference>
<evidence type="ECO:0000256" key="5">
    <source>
        <dbReference type="ARBA" id="ARBA00022741"/>
    </source>
</evidence>
<comment type="function">
    <text evidence="8">Ligates lysine onto the cytidine present at position 34 of the AUA codon-specific tRNA(Ile) that contains the anticodon CAU, in an ATP-dependent manner. Cytidine is converted to lysidine, thus changing the amino acid specificity of the tRNA from methionine to isoleucine.</text>
</comment>
<comment type="catalytic activity">
    <reaction evidence="7 8">
        <text>cytidine(34) in tRNA(Ile2) + L-lysine + ATP = lysidine(34) in tRNA(Ile2) + AMP + diphosphate + H(+)</text>
        <dbReference type="Rhea" id="RHEA:43744"/>
        <dbReference type="Rhea" id="RHEA-COMP:10625"/>
        <dbReference type="Rhea" id="RHEA-COMP:10670"/>
        <dbReference type="ChEBI" id="CHEBI:15378"/>
        <dbReference type="ChEBI" id="CHEBI:30616"/>
        <dbReference type="ChEBI" id="CHEBI:32551"/>
        <dbReference type="ChEBI" id="CHEBI:33019"/>
        <dbReference type="ChEBI" id="CHEBI:82748"/>
        <dbReference type="ChEBI" id="CHEBI:83665"/>
        <dbReference type="ChEBI" id="CHEBI:456215"/>
        <dbReference type="EC" id="6.3.4.19"/>
    </reaction>
</comment>
<keyword evidence="2 8" id="KW-0963">Cytoplasm</keyword>
<keyword evidence="6 8" id="KW-0067">ATP-binding</keyword>
<protein>
    <recommendedName>
        <fullName evidence="8">tRNA(Ile)-lysidine synthase</fullName>
        <ecNumber evidence="8">6.3.4.19</ecNumber>
    </recommendedName>
    <alternativeName>
        <fullName evidence="8">tRNA(Ile)-2-lysyl-cytidine synthase</fullName>
    </alternativeName>
    <alternativeName>
        <fullName evidence="8">tRNA(Ile)-lysidine synthetase</fullName>
    </alternativeName>
</protein>
<keyword evidence="5 8" id="KW-0547">Nucleotide-binding</keyword>
<dbReference type="Proteomes" id="UP000298636">
    <property type="component" value="Chromosome"/>
</dbReference>
<dbReference type="EC" id="6.3.4.19" evidence="8"/>
<dbReference type="Pfam" id="PF11734">
    <property type="entry name" value="TilS_C"/>
    <property type="match status" value="1"/>
</dbReference>
<dbReference type="InterPro" id="IPR012094">
    <property type="entry name" value="tRNA_Ile_lys_synt"/>
</dbReference>
<dbReference type="NCBIfam" id="TIGR02433">
    <property type="entry name" value="lysidine_TilS_C"/>
    <property type="match status" value="1"/>
</dbReference>
<keyword evidence="3 8" id="KW-0436">Ligase</keyword>
<evidence type="ECO:0000313" key="10">
    <source>
        <dbReference type="EMBL" id="QCI26268.1"/>
    </source>
</evidence>
<feature type="binding site" evidence="8">
    <location>
        <begin position="20"/>
        <end position="25"/>
    </location>
    <ligand>
        <name>ATP</name>
        <dbReference type="ChEBI" id="CHEBI:30616"/>
    </ligand>
</feature>
<reference evidence="10 11" key="1">
    <citation type="submission" date="2018-10" db="EMBL/GenBank/DDBJ databases">
        <title>Comparative functional genomics of the obligate endosymbiont Buchnera aphidicola.</title>
        <authorList>
            <person name="Chong R.A."/>
        </authorList>
    </citation>
    <scope>NUCLEOTIDE SEQUENCE [LARGE SCALE GENOMIC DNA]</scope>
    <source>
        <strain evidence="10 11">Ssp</strain>
    </source>
</reference>
<comment type="domain">
    <text evidence="8">The N-terminal region contains the highly conserved SGGXDS motif, predicted to be a P-loop motif involved in ATP binding.</text>
</comment>
<evidence type="ECO:0000256" key="7">
    <source>
        <dbReference type="ARBA" id="ARBA00048539"/>
    </source>
</evidence>
<dbReference type="GO" id="GO:0032267">
    <property type="term" value="F:tRNA(Ile)-lysidine synthase activity"/>
    <property type="evidence" value="ECO:0007669"/>
    <property type="project" value="UniProtKB-EC"/>
</dbReference>
<dbReference type="PANTHER" id="PTHR43033">
    <property type="entry name" value="TRNA(ILE)-LYSIDINE SYNTHASE-RELATED"/>
    <property type="match status" value="1"/>
</dbReference>
<dbReference type="GO" id="GO:0005524">
    <property type="term" value="F:ATP binding"/>
    <property type="evidence" value="ECO:0007669"/>
    <property type="project" value="UniProtKB-UniRule"/>
</dbReference>
<dbReference type="InterPro" id="IPR012796">
    <property type="entry name" value="Lysidine-tRNA-synth_C"/>
</dbReference>